<evidence type="ECO:0000313" key="2">
    <source>
        <dbReference type="Proteomes" id="UP000662747"/>
    </source>
</evidence>
<organism evidence="1 2">
    <name type="scientific">Pyxidicoccus parkwayensis</name>
    <dbReference type="NCBI Taxonomy" id="2813578"/>
    <lineage>
        <taxon>Bacteria</taxon>
        <taxon>Pseudomonadati</taxon>
        <taxon>Myxococcota</taxon>
        <taxon>Myxococcia</taxon>
        <taxon>Myxococcales</taxon>
        <taxon>Cystobacterineae</taxon>
        <taxon>Myxococcaceae</taxon>
        <taxon>Pyxidicoccus</taxon>
    </lineage>
</organism>
<evidence type="ECO:0000313" key="1">
    <source>
        <dbReference type="EMBL" id="QSQ27966.1"/>
    </source>
</evidence>
<sequence length="365" mass="39251">MLGPGLPGPAAPVKAHFPFPWNRVALLMPAPVPDAVACISLDDKLWLIELKGEKPRAVEVDDDYVEQVSGGELHAMTPLPGQLAYLQTRGLILYDLKWQKAQSWIVANSLEEAAARGEWVTREPMVVAVELEDTSHYVTDDRTDYRLRTFRLQGEKRVALGAVELGSVKNAVSWDAGAGLVAVQKPGAGLELYGPELGKPLPEHPLALALKKLSVDGLTVQSLRLHPARPVALMALGRETQARGPEGREPEAPGVWRVAWGAEASAPVRLARYATGETATINALSPEDDWVSYTLEDTTKRQLYAQQVGATPGKPLALGAMPVSGVELLWTGGTTSLVMYDAGKDALTLWRLEGQGGAKPATPAK</sequence>
<accession>A0ABX7PC10</accession>
<gene>
    <name evidence="1" type="ORF">JY651_03645</name>
</gene>
<evidence type="ECO:0008006" key="3">
    <source>
        <dbReference type="Google" id="ProtNLM"/>
    </source>
</evidence>
<dbReference type="Proteomes" id="UP000662747">
    <property type="component" value="Chromosome"/>
</dbReference>
<keyword evidence="2" id="KW-1185">Reference proteome</keyword>
<name>A0ABX7PC10_9BACT</name>
<proteinExistence type="predicted"/>
<reference evidence="1 2" key="1">
    <citation type="submission" date="2021-02" db="EMBL/GenBank/DDBJ databases">
        <title>De Novo genome assembly of isolated myxobacteria.</title>
        <authorList>
            <person name="Stevens D.C."/>
        </authorList>
    </citation>
    <scope>NUCLEOTIDE SEQUENCE [LARGE SCALE GENOMIC DNA]</scope>
    <source>
        <strain evidence="2">SCPEA02</strain>
    </source>
</reference>
<protein>
    <recommendedName>
        <fullName evidence="3">Lipoprotein</fullName>
    </recommendedName>
</protein>
<dbReference type="EMBL" id="CP071090">
    <property type="protein sequence ID" value="QSQ27966.1"/>
    <property type="molecule type" value="Genomic_DNA"/>
</dbReference>